<reference evidence="1 2" key="1">
    <citation type="submission" date="2022-11" db="EMBL/GenBank/DDBJ databases">
        <title>Minimal conservation of predation-associated metabolite biosynthetic gene clusters underscores biosynthetic potential of Myxococcota including descriptions for ten novel species: Archangium lansinium sp. nov., Myxococcus landrumus sp. nov., Nannocystis bai.</title>
        <authorList>
            <person name="Ahearne A."/>
            <person name="Stevens C."/>
            <person name="Phillips K."/>
        </authorList>
    </citation>
    <scope>NUCLEOTIDE SEQUENCE [LARGE SCALE GENOMIC DNA]</scope>
    <source>
        <strain evidence="1 2">MIWBW</strain>
    </source>
</reference>
<comment type="caution">
    <text evidence="1">The sequence shown here is derived from an EMBL/GenBank/DDBJ whole genome shotgun (WGS) entry which is preliminary data.</text>
</comment>
<dbReference type="RefSeq" id="WP_267540524.1">
    <property type="nucleotide sequence ID" value="NZ_JAPNKA010000001.1"/>
</dbReference>
<gene>
    <name evidence="1" type="ORF">OV287_46595</name>
</gene>
<keyword evidence="2" id="KW-1185">Reference proteome</keyword>
<sequence>MPWPIRGFLGAAALVVLTSCGVSEDEIVHVKEGAKLGHSDPRIGLQYCTTLGCPDPALLSPPAEDTDPLYCLEVFFEYGRSPALCLPLDVCQKLECAKQGQECAIFDGFPGQVKCIEPKD</sequence>
<accession>A0ABT4AJS0</accession>
<proteinExistence type="predicted"/>
<evidence type="ECO:0008006" key="3">
    <source>
        <dbReference type="Google" id="ProtNLM"/>
    </source>
</evidence>
<organism evidence="1 2">
    <name type="scientific">Archangium lansingense</name>
    <dbReference type="NCBI Taxonomy" id="2995310"/>
    <lineage>
        <taxon>Bacteria</taxon>
        <taxon>Pseudomonadati</taxon>
        <taxon>Myxococcota</taxon>
        <taxon>Myxococcia</taxon>
        <taxon>Myxococcales</taxon>
        <taxon>Cystobacterineae</taxon>
        <taxon>Archangiaceae</taxon>
        <taxon>Archangium</taxon>
    </lineage>
</organism>
<dbReference type="PROSITE" id="PS51257">
    <property type="entry name" value="PROKAR_LIPOPROTEIN"/>
    <property type="match status" value="1"/>
</dbReference>
<protein>
    <recommendedName>
        <fullName evidence="3">Lipoprotein</fullName>
    </recommendedName>
</protein>
<dbReference type="EMBL" id="JAPNKA010000001">
    <property type="protein sequence ID" value="MCY1081944.1"/>
    <property type="molecule type" value="Genomic_DNA"/>
</dbReference>
<name>A0ABT4AJS0_9BACT</name>
<evidence type="ECO:0000313" key="2">
    <source>
        <dbReference type="Proteomes" id="UP001207654"/>
    </source>
</evidence>
<dbReference type="Proteomes" id="UP001207654">
    <property type="component" value="Unassembled WGS sequence"/>
</dbReference>
<evidence type="ECO:0000313" key="1">
    <source>
        <dbReference type="EMBL" id="MCY1081944.1"/>
    </source>
</evidence>